<name>A0A917G5U3_9BACI</name>
<dbReference type="GO" id="GO:0004721">
    <property type="term" value="F:phosphoprotein phosphatase activity"/>
    <property type="evidence" value="ECO:0007669"/>
    <property type="project" value="TreeGrafter"/>
</dbReference>
<dbReference type="GO" id="GO:0000155">
    <property type="term" value="F:phosphorelay sensor kinase activity"/>
    <property type="evidence" value="ECO:0007669"/>
    <property type="project" value="InterPro"/>
</dbReference>
<dbReference type="SUPFAM" id="SSF47384">
    <property type="entry name" value="Homodimeric domain of signal transducing histidine kinase"/>
    <property type="match status" value="1"/>
</dbReference>
<evidence type="ECO:0000256" key="9">
    <source>
        <dbReference type="ARBA" id="ARBA00023012"/>
    </source>
</evidence>
<comment type="subcellular location">
    <subcellularLocation>
        <location evidence="2">Membrane</location>
    </subcellularLocation>
</comment>
<dbReference type="GO" id="GO:0005886">
    <property type="term" value="C:plasma membrane"/>
    <property type="evidence" value="ECO:0007669"/>
    <property type="project" value="TreeGrafter"/>
</dbReference>
<accession>A0A917G5U3</accession>
<evidence type="ECO:0000259" key="11">
    <source>
        <dbReference type="PROSITE" id="PS50109"/>
    </source>
</evidence>
<keyword evidence="9" id="KW-0902">Two-component regulatory system</keyword>
<evidence type="ECO:0000256" key="7">
    <source>
        <dbReference type="ARBA" id="ARBA00022777"/>
    </source>
</evidence>
<evidence type="ECO:0000256" key="1">
    <source>
        <dbReference type="ARBA" id="ARBA00000085"/>
    </source>
</evidence>
<dbReference type="SMART" id="SM00387">
    <property type="entry name" value="HATPase_c"/>
    <property type="match status" value="1"/>
</dbReference>
<dbReference type="InterPro" id="IPR036890">
    <property type="entry name" value="HATPase_C_sf"/>
</dbReference>
<keyword evidence="6" id="KW-0547">Nucleotide-binding</keyword>
<keyword evidence="4" id="KW-0597">Phosphoprotein</keyword>
<evidence type="ECO:0000256" key="5">
    <source>
        <dbReference type="ARBA" id="ARBA00022679"/>
    </source>
</evidence>
<dbReference type="EMBL" id="BMJT01000005">
    <property type="protein sequence ID" value="GGG24345.1"/>
    <property type="molecule type" value="Genomic_DNA"/>
</dbReference>
<keyword evidence="10" id="KW-1133">Transmembrane helix</keyword>
<dbReference type="PANTHER" id="PTHR45453:SF1">
    <property type="entry name" value="PHOSPHATE REGULON SENSOR PROTEIN PHOR"/>
    <property type="match status" value="1"/>
</dbReference>
<evidence type="ECO:0000313" key="12">
    <source>
        <dbReference type="EMBL" id="GGG24345.1"/>
    </source>
</evidence>
<dbReference type="GO" id="GO:0005524">
    <property type="term" value="F:ATP binding"/>
    <property type="evidence" value="ECO:0007669"/>
    <property type="project" value="UniProtKB-KW"/>
</dbReference>
<dbReference type="PANTHER" id="PTHR45453">
    <property type="entry name" value="PHOSPHATE REGULON SENSOR PROTEIN PHOR"/>
    <property type="match status" value="1"/>
</dbReference>
<evidence type="ECO:0000313" key="13">
    <source>
        <dbReference type="Proteomes" id="UP000616608"/>
    </source>
</evidence>
<dbReference type="InterPro" id="IPR050351">
    <property type="entry name" value="BphY/WalK/GraS-like"/>
</dbReference>
<keyword evidence="13" id="KW-1185">Reference proteome</keyword>
<dbReference type="SMART" id="SM00388">
    <property type="entry name" value="HisKA"/>
    <property type="match status" value="1"/>
</dbReference>
<comment type="catalytic activity">
    <reaction evidence="1">
        <text>ATP + protein L-histidine = ADP + protein N-phospho-L-histidine.</text>
        <dbReference type="EC" id="2.7.13.3"/>
    </reaction>
</comment>
<evidence type="ECO:0000256" key="2">
    <source>
        <dbReference type="ARBA" id="ARBA00004370"/>
    </source>
</evidence>
<reference evidence="12" key="2">
    <citation type="submission" date="2020-09" db="EMBL/GenBank/DDBJ databases">
        <authorList>
            <person name="Sun Q."/>
            <person name="Zhou Y."/>
        </authorList>
    </citation>
    <scope>NUCLEOTIDE SEQUENCE</scope>
    <source>
        <strain evidence="12">CGMCC 1.15760</strain>
    </source>
</reference>
<evidence type="ECO:0000256" key="3">
    <source>
        <dbReference type="ARBA" id="ARBA00012438"/>
    </source>
</evidence>
<dbReference type="RefSeq" id="WP_188614765.1">
    <property type="nucleotide sequence ID" value="NZ_BMJT01000005.1"/>
</dbReference>
<dbReference type="Gene3D" id="1.10.287.130">
    <property type="match status" value="1"/>
</dbReference>
<keyword evidence="8" id="KW-0067">ATP-binding</keyword>
<evidence type="ECO:0000256" key="8">
    <source>
        <dbReference type="ARBA" id="ARBA00022840"/>
    </source>
</evidence>
<organism evidence="12 13">
    <name type="scientific">Lysinibacillus alkalisoli</name>
    <dbReference type="NCBI Taxonomy" id="1911548"/>
    <lineage>
        <taxon>Bacteria</taxon>
        <taxon>Bacillati</taxon>
        <taxon>Bacillota</taxon>
        <taxon>Bacilli</taxon>
        <taxon>Bacillales</taxon>
        <taxon>Bacillaceae</taxon>
        <taxon>Lysinibacillus</taxon>
    </lineage>
</organism>
<dbReference type="InterPro" id="IPR036097">
    <property type="entry name" value="HisK_dim/P_sf"/>
</dbReference>
<feature type="domain" description="Histidine kinase" evidence="11">
    <location>
        <begin position="184"/>
        <end position="390"/>
    </location>
</feature>
<proteinExistence type="predicted"/>
<feature type="transmembrane region" description="Helical" evidence="10">
    <location>
        <begin position="7"/>
        <end position="28"/>
    </location>
</feature>
<dbReference type="InterPro" id="IPR005467">
    <property type="entry name" value="His_kinase_dom"/>
</dbReference>
<protein>
    <recommendedName>
        <fullName evidence="3">histidine kinase</fullName>
        <ecNumber evidence="3">2.7.13.3</ecNumber>
    </recommendedName>
</protein>
<dbReference type="FunFam" id="1.10.287.130:FF:000001">
    <property type="entry name" value="Two-component sensor histidine kinase"/>
    <property type="match status" value="1"/>
</dbReference>
<comment type="caution">
    <text evidence="12">The sequence shown here is derived from an EMBL/GenBank/DDBJ whole genome shotgun (WGS) entry which is preliminary data.</text>
</comment>
<evidence type="ECO:0000256" key="6">
    <source>
        <dbReference type="ARBA" id="ARBA00022741"/>
    </source>
</evidence>
<keyword evidence="10" id="KW-0812">Transmembrane</keyword>
<evidence type="ECO:0000256" key="10">
    <source>
        <dbReference type="SAM" id="Phobius"/>
    </source>
</evidence>
<evidence type="ECO:0000256" key="4">
    <source>
        <dbReference type="ARBA" id="ARBA00022553"/>
    </source>
</evidence>
<dbReference type="GO" id="GO:0016036">
    <property type="term" value="P:cellular response to phosphate starvation"/>
    <property type="evidence" value="ECO:0007669"/>
    <property type="project" value="TreeGrafter"/>
</dbReference>
<keyword evidence="10" id="KW-0472">Membrane</keyword>
<dbReference type="InterPro" id="IPR004358">
    <property type="entry name" value="Sig_transdc_His_kin-like_C"/>
</dbReference>
<dbReference type="CDD" id="cd00082">
    <property type="entry name" value="HisKA"/>
    <property type="match status" value="1"/>
</dbReference>
<gene>
    <name evidence="12" type="ORF">GCM10007425_18560</name>
</gene>
<keyword evidence="7" id="KW-0418">Kinase</keyword>
<dbReference type="AlphaFoldDB" id="A0A917G5U3"/>
<dbReference type="Gene3D" id="3.30.565.10">
    <property type="entry name" value="Histidine kinase-like ATPase, C-terminal domain"/>
    <property type="match status" value="1"/>
</dbReference>
<dbReference type="EC" id="2.7.13.3" evidence="3"/>
<dbReference type="Proteomes" id="UP000616608">
    <property type="component" value="Unassembled WGS sequence"/>
</dbReference>
<dbReference type="PROSITE" id="PS50109">
    <property type="entry name" value="HIS_KIN"/>
    <property type="match status" value="1"/>
</dbReference>
<sequence length="390" mass="44152">MKRQIVLGILSLLFLALVSFIIVFNFAMTNFIEHEAKKALQEEIIFFQTATDEDIDIEETRSMQVNTLFLEEDMLSFPYYTEREKRLIQYMQQQPLLDDDIISTTIHGEKFYLAQITVAQDLIPTSENIVLYVNVSALTTLAKTLNIIFLTVLIIFTALAILVGIYLGKKIENAEEKTQQFFQNISHELQTPIMAIQGYAEGIETDILPNHPQAAQVIMKESQNMSELIEELLFLAKLNSGQLQLNQERVDVNELVFDVLRSLEWLTKKNNIHIRMNAAIKSPVIIGDEKQLYKALSNLLRNALTYAYHQIFIDIQTSIQHVQIIVSDDGDGIAAKDLPHIFERFYKGAKGNMGIGLALTKEIVELHNGELLAKNTKSGGASFTMILPAS</sequence>
<dbReference type="SUPFAM" id="SSF55874">
    <property type="entry name" value="ATPase domain of HSP90 chaperone/DNA topoisomerase II/histidine kinase"/>
    <property type="match status" value="1"/>
</dbReference>
<feature type="transmembrane region" description="Helical" evidence="10">
    <location>
        <begin position="147"/>
        <end position="167"/>
    </location>
</feature>
<dbReference type="InterPro" id="IPR003594">
    <property type="entry name" value="HATPase_dom"/>
</dbReference>
<dbReference type="Pfam" id="PF00512">
    <property type="entry name" value="HisKA"/>
    <property type="match status" value="1"/>
</dbReference>
<dbReference type="InterPro" id="IPR003661">
    <property type="entry name" value="HisK_dim/P_dom"/>
</dbReference>
<dbReference type="Pfam" id="PF02518">
    <property type="entry name" value="HATPase_c"/>
    <property type="match status" value="1"/>
</dbReference>
<reference evidence="12" key="1">
    <citation type="journal article" date="2014" name="Int. J. Syst. Evol. Microbiol.">
        <title>Complete genome sequence of Corynebacterium casei LMG S-19264T (=DSM 44701T), isolated from a smear-ripened cheese.</title>
        <authorList>
            <consortium name="US DOE Joint Genome Institute (JGI-PGF)"/>
            <person name="Walter F."/>
            <person name="Albersmeier A."/>
            <person name="Kalinowski J."/>
            <person name="Ruckert C."/>
        </authorList>
    </citation>
    <scope>NUCLEOTIDE SEQUENCE</scope>
    <source>
        <strain evidence="12">CGMCC 1.15760</strain>
    </source>
</reference>
<keyword evidence="5" id="KW-0808">Transferase</keyword>
<dbReference type="PRINTS" id="PR00344">
    <property type="entry name" value="BCTRLSENSOR"/>
</dbReference>